<dbReference type="Proteomes" id="UP000006591">
    <property type="component" value="Chromosome 4"/>
</dbReference>
<dbReference type="AlphaFoldDB" id="A0A0E0GYI3"/>
<reference evidence="2" key="2">
    <citation type="submission" date="2018-04" db="EMBL/GenBank/DDBJ databases">
        <title>OnivRS2 (Oryza nivara Reference Sequence Version 2).</title>
        <authorList>
            <person name="Zhang J."/>
            <person name="Kudrna D."/>
            <person name="Lee S."/>
            <person name="Talag J."/>
            <person name="Rajasekar S."/>
            <person name="Welchert J."/>
            <person name="Hsing Y.-I."/>
            <person name="Wing R.A."/>
        </authorList>
    </citation>
    <scope>NUCLEOTIDE SEQUENCE [LARGE SCALE GENOMIC DNA]</scope>
    <source>
        <strain evidence="2">SL10</strain>
    </source>
</reference>
<reference evidence="2" key="1">
    <citation type="submission" date="2015-04" db="UniProtKB">
        <authorList>
            <consortium name="EnsemblPlants"/>
        </authorList>
    </citation>
    <scope>IDENTIFICATION</scope>
    <source>
        <strain evidence="2">SL10</strain>
    </source>
</reference>
<name>A0A0E0GYI3_ORYNI</name>
<dbReference type="Gramene" id="ONIVA04G04510.1">
    <property type="protein sequence ID" value="ONIVA04G04510.1"/>
    <property type="gene ID" value="ONIVA04G04510"/>
</dbReference>
<evidence type="ECO:0000313" key="2">
    <source>
        <dbReference type="EnsemblPlants" id="ONIVA04G04510.1"/>
    </source>
</evidence>
<protein>
    <submittedName>
        <fullName evidence="2">Uncharacterized protein</fullName>
    </submittedName>
</protein>
<accession>A0A0E0GYI3</accession>
<feature type="region of interest" description="Disordered" evidence="1">
    <location>
        <begin position="49"/>
        <end position="83"/>
    </location>
</feature>
<dbReference type="EnsemblPlants" id="ONIVA04G04510.1">
    <property type="protein sequence ID" value="ONIVA04G04510.1"/>
    <property type="gene ID" value="ONIVA04G04510"/>
</dbReference>
<dbReference type="OMA" id="MWDHCTG"/>
<sequence>MWDHCTGTPRRLALVRHRPHRTHRQFLHLAPCPLPSLPVAPRRAMLASSAVGRASSCQAGLSPPAAPPRVVPASAATGRASTR</sequence>
<keyword evidence="3" id="KW-1185">Reference proteome</keyword>
<dbReference type="HOGENOM" id="CLU_166413_0_0_1"/>
<evidence type="ECO:0000313" key="3">
    <source>
        <dbReference type="Proteomes" id="UP000006591"/>
    </source>
</evidence>
<organism evidence="2">
    <name type="scientific">Oryza nivara</name>
    <name type="common">Indian wild rice</name>
    <name type="synonym">Oryza sativa f. spontanea</name>
    <dbReference type="NCBI Taxonomy" id="4536"/>
    <lineage>
        <taxon>Eukaryota</taxon>
        <taxon>Viridiplantae</taxon>
        <taxon>Streptophyta</taxon>
        <taxon>Embryophyta</taxon>
        <taxon>Tracheophyta</taxon>
        <taxon>Spermatophyta</taxon>
        <taxon>Magnoliopsida</taxon>
        <taxon>Liliopsida</taxon>
        <taxon>Poales</taxon>
        <taxon>Poaceae</taxon>
        <taxon>BOP clade</taxon>
        <taxon>Oryzoideae</taxon>
        <taxon>Oryzeae</taxon>
        <taxon>Oryzinae</taxon>
        <taxon>Oryza</taxon>
    </lineage>
</organism>
<proteinExistence type="predicted"/>
<evidence type="ECO:0000256" key="1">
    <source>
        <dbReference type="SAM" id="MobiDB-lite"/>
    </source>
</evidence>